<organism evidence="1">
    <name type="scientific">Rhizophora mucronata</name>
    <name type="common">Asiatic mangrove</name>
    <dbReference type="NCBI Taxonomy" id="61149"/>
    <lineage>
        <taxon>Eukaryota</taxon>
        <taxon>Viridiplantae</taxon>
        <taxon>Streptophyta</taxon>
        <taxon>Embryophyta</taxon>
        <taxon>Tracheophyta</taxon>
        <taxon>Spermatophyta</taxon>
        <taxon>Magnoliopsida</taxon>
        <taxon>eudicotyledons</taxon>
        <taxon>Gunneridae</taxon>
        <taxon>Pentapetalae</taxon>
        <taxon>rosids</taxon>
        <taxon>fabids</taxon>
        <taxon>Malpighiales</taxon>
        <taxon>Rhizophoraceae</taxon>
        <taxon>Rhizophora</taxon>
    </lineage>
</organism>
<sequence>MVLVMGHEWIFVLTIELESRIESLRF</sequence>
<evidence type="ECO:0000313" key="1">
    <source>
        <dbReference type="EMBL" id="MBX39845.1"/>
    </source>
</evidence>
<proteinExistence type="predicted"/>
<protein>
    <submittedName>
        <fullName evidence="1">Uncharacterized protein</fullName>
    </submittedName>
</protein>
<reference evidence="1" key="1">
    <citation type="submission" date="2018-02" db="EMBL/GenBank/DDBJ databases">
        <title>Rhizophora mucronata_Transcriptome.</title>
        <authorList>
            <person name="Meera S.P."/>
            <person name="Sreeshan A."/>
            <person name="Augustine A."/>
        </authorList>
    </citation>
    <scope>NUCLEOTIDE SEQUENCE</scope>
    <source>
        <tissue evidence="1">Leaf</tissue>
    </source>
</reference>
<accession>A0A2P2NBJ6</accession>
<dbReference type="EMBL" id="GGEC01059361">
    <property type="protein sequence ID" value="MBX39845.1"/>
    <property type="molecule type" value="Transcribed_RNA"/>
</dbReference>
<name>A0A2P2NBJ6_RHIMU</name>
<dbReference type="AlphaFoldDB" id="A0A2P2NBJ6"/>